<reference evidence="1" key="1">
    <citation type="submission" date="2012-05" db="EMBL/GenBank/DDBJ databases">
        <authorList>
            <person name="Krishnakumar V."/>
            <person name="Cheung F."/>
            <person name="Xiao Y."/>
            <person name="Chan A."/>
            <person name="Moskal W.A."/>
            <person name="Town C.D."/>
        </authorList>
    </citation>
    <scope>NUCLEOTIDE SEQUENCE</scope>
</reference>
<dbReference type="EMBL" id="BT140228">
    <property type="protein sequence ID" value="AFK40023.1"/>
    <property type="molecule type" value="mRNA"/>
</dbReference>
<protein>
    <submittedName>
        <fullName evidence="1">Uncharacterized protein</fullName>
    </submittedName>
</protein>
<name>I3SID1_LOTJA</name>
<sequence>MFFSPSSLSELITLSVVLCPGILLSISSAFHSMFHVVDVEDPSLMRIGERTTFRIKPSETPLNCRTISSTASSTLTAKVFITEEDFPKE</sequence>
<accession>I3SID1</accession>
<dbReference type="AlphaFoldDB" id="I3SID1"/>
<evidence type="ECO:0000313" key="1">
    <source>
        <dbReference type="EMBL" id="AFK40023.1"/>
    </source>
</evidence>
<proteinExistence type="evidence at transcript level"/>
<organism evidence="1">
    <name type="scientific">Lotus japonicus</name>
    <name type="common">Lotus corniculatus var. japonicus</name>
    <dbReference type="NCBI Taxonomy" id="34305"/>
    <lineage>
        <taxon>Eukaryota</taxon>
        <taxon>Viridiplantae</taxon>
        <taxon>Streptophyta</taxon>
        <taxon>Embryophyta</taxon>
        <taxon>Tracheophyta</taxon>
        <taxon>Spermatophyta</taxon>
        <taxon>Magnoliopsida</taxon>
        <taxon>eudicotyledons</taxon>
        <taxon>Gunneridae</taxon>
        <taxon>Pentapetalae</taxon>
        <taxon>rosids</taxon>
        <taxon>fabids</taxon>
        <taxon>Fabales</taxon>
        <taxon>Fabaceae</taxon>
        <taxon>Papilionoideae</taxon>
        <taxon>50 kb inversion clade</taxon>
        <taxon>NPAAA clade</taxon>
        <taxon>Hologalegina</taxon>
        <taxon>robinioid clade</taxon>
        <taxon>Loteae</taxon>
        <taxon>Lotus</taxon>
    </lineage>
</organism>